<sequence length="969" mass="109028">MLILKDGPKCYEMFEKISLDTLEHLLNKIKQELQDSEAEVYVTKCKELINEKIRITTLKEYIEKMYKSYVDQNNIVLNHITKNLIAINNDLKSWKSTSSLKQKIKEILLKQHEGSFVTKKVEANAIKDVVETAKPVVTNAIGDVLEIAKRDQINALEAQKKSESIEIAKPAVLQATQTDTKDSSVEMVKPTIPQIAETLNKDGSFGIVKPIAIETHKKYGSIEIVTHKNNAVIEVVKQTLPKPTVSKPIVSNATETFQNNEFVQIGKPTLLATIDTHKKNYHVDIVKLNGKSGKKDNANKTLEPTVSNVVDSHKKRDSVDGVKSMFRETKNCDISPTNDLTNSVNDSELPNKNPNKSNAVNLDESGNIPTDLNASVVFLGNEFSEVKDPRIRRQSINIEPDSLNSNVNVQVDESIVYKLIPLDVFIPFVRARNHLASYSKREEEAKDKGELFKPDLRLEKDKLRLKQEIQEELALSETIKEGSSRTEDKIPKDVVKIVDPSVKVVKAGIEKTSNSATKKCNTEDLVIQVKCKDPRLEKRDVGLESNTNPKNVSDQDKSNKKEIALPDNPLSSLPLLCNQIIEASCANVQLNKENHRKEAGNIKEILENKLTINTGLDSKHSKLHSILKTTKRDVLQSDSNNIPCEHNRSRNFLQQKIDEIGTSLKPKASSNLKPKTEQLKPDESNSWNRIPFQCSQNNENLYRKIQYYKIPKISRAIKTPSEKNMSELWIPKAKETNSENSMKPSEPKTEKDNNLKIECDTKVLKTNKEIDSGTDTKNSQPKIETSHTLQVDRKMTDIDNPSNVKKNTENASPAVKEFTPVKDKPKHTDLKKKRNKQTSETTNHVLLEKISKLERDMLDSKNDSEKIDVKNITGNDKLGPNYKVIDLFGDTPKSLKNKRTATENKDGKIKNSGNNGSEEGKGKSKENNEGIVIEKPLNKSKDNPKIMILKTLQSGNESVRQNQATPLNL</sequence>
<dbReference type="AlphaFoldDB" id="A0A8D8WJ57"/>
<feature type="region of interest" description="Disordered" evidence="1">
    <location>
        <begin position="821"/>
        <end position="842"/>
    </location>
</feature>
<accession>A0A8D8WJ57</accession>
<feature type="compositionally biased region" description="Basic and acidic residues" evidence="1">
    <location>
        <begin position="553"/>
        <end position="564"/>
    </location>
</feature>
<feature type="region of interest" description="Disordered" evidence="1">
    <location>
        <begin position="540"/>
        <end position="565"/>
    </location>
</feature>
<protein>
    <submittedName>
        <fullName evidence="2">Uncharacterized protein</fullName>
    </submittedName>
</protein>
<feature type="region of interest" description="Disordered" evidence="1">
    <location>
        <begin position="733"/>
        <end position="754"/>
    </location>
</feature>
<feature type="region of interest" description="Disordered" evidence="1">
    <location>
        <begin position="663"/>
        <end position="691"/>
    </location>
</feature>
<feature type="compositionally biased region" description="Polar residues" evidence="1">
    <location>
        <begin position="773"/>
        <end position="788"/>
    </location>
</feature>
<organism evidence="2">
    <name type="scientific">Cacopsylla melanoneura</name>
    <dbReference type="NCBI Taxonomy" id="428564"/>
    <lineage>
        <taxon>Eukaryota</taxon>
        <taxon>Metazoa</taxon>
        <taxon>Ecdysozoa</taxon>
        <taxon>Arthropoda</taxon>
        <taxon>Hexapoda</taxon>
        <taxon>Insecta</taxon>
        <taxon>Pterygota</taxon>
        <taxon>Neoptera</taxon>
        <taxon>Paraneoptera</taxon>
        <taxon>Hemiptera</taxon>
        <taxon>Sternorrhyncha</taxon>
        <taxon>Psylloidea</taxon>
        <taxon>Psyllidae</taxon>
        <taxon>Psyllinae</taxon>
        <taxon>Cacopsylla</taxon>
    </lineage>
</organism>
<name>A0A8D8WJ57_9HEMI</name>
<feature type="region of interest" description="Disordered" evidence="1">
    <location>
        <begin position="768"/>
        <end position="788"/>
    </location>
</feature>
<feature type="compositionally biased region" description="Basic and acidic residues" evidence="1">
    <location>
        <begin position="918"/>
        <end position="928"/>
    </location>
</feature>
<feature type="region of interest" description="Disordered" evidence="1">
    <location>
        <begin position="892"/>
        <end position="945"/>
    </location>
</feature>
<feature type="region of interest" description="Disordered" evidence="1">
    <location>
        <begin position="333"/>
        <end position="355"/>
    </location>
</feature>
<feature type="compositionally biased region" description="Basic and acidic residues" evidence="1">
    <location>
        <begin position="674"/>
        <end position="683"/>
    </location>
</feature>
<proteinExistence type="predicted"/>
<evidence type="ECO:0000256" key="1">
    <source>
        <dbReference type="SAM" id="MobiDB-lite"/>
    </source>
</evidence>
<feature type="compositionally biased region" description="Basic and acidic residues" evidence="1">
    <location>
        <begin position="745"/>
        <end position="754"/>
    </location>
</feature>
<reference evidence="2" key="1">
    <citation type="submission" date="2021-05" db="EMBL/GenBank/DDBJ databases">
        <authorList>
            <person name="Alioto T."/>
            <person name="Alioto T."/>
            <person name="Gomez Garrido J."/>
        </authorList>
    </citation>
    <scope>NUCLEOTIDE SEQUENCE</scope>
</reference>
<evidence type="ECO:0000313" key="2">
    <source>
        <dbReference type="EMBL" id="CAG6660155.1"/>
    </source>
</evidence>
<dbReference type="EMBL" id="HBUF01196193">
    <property type="protein sequence ID" value="CAG6660155.1"/>
    <property type="molecule type" value="Transcribed_RNA"/>
</dbReference>
<feature type="compositionally biased region" description="Basic and acidic residues" evidence="1">
    <location>
        <begin position="900"/>
        <end position="909"/>
    </location>
</feature>